<accession>A0ABX1E1G3</accession>
<proteinExistence type="predicted"/>
<organism evidence="1 2">
    <name type="scientific">Falsiroseomonas selenitidurans</name>
    <dbReference type="NCBI Taxonomy" id="2716335"/>
    <lineage>
        <taxon>Bacteria</taxon>
        <taxon>Pseudomonadati</taxon>
        <taxon>Pseudomonadota</taxon>
        <taxon>Alphaproteobacteria</taxon>
        <taxon>Acetobacterales</taxon>
        <taxon>Roseomonadaceae</taxon>
        <taxon>Falsiroseomonas</taxon>
    </lineage>
</organism>
<protein>
    <submittedName>
        <fullName evidence="1">Type II toxin-antitoxin system VapC family toxin</fullName>
    </submittedName>
</protein>
<reference evidence="1 2" key="1">
    <citation type="submission" date="2020-03" db="EMBL/GenBank/DDBJ databases">
        <title>Roseomonas selenitidurans sp. nov. isolated from urban soil.</title>
        <authorList>
            <person name="Liu H."/>
        </authorList>
    </citation>
    <scope>NUCLEOTIDE SEQUENCE [LARGE SCALE GENOMIC DNA]</scope>
    <source>
        <strain evidence="1 2">BU-1</strain>
    </source>
</reference>
<dbReference type="RefSeq" id="WP_168027271.1">
    <property type="nucleotide sequence ID" value="NZ_JAAVNE010000002.1"/>
</dbReference>
<gene>
    <name evidence="1" type="ORF">HEQ75_02150</name>
</gene>
<name>A0ABX1E1G3_9PROT</name>
<sequence length="50" mass="5038">MLDASAVLALRGEPGAEVTAAAMPAASIAAVNWTEVAAKPGLPIPVRLIR</sequence>
<dbReference type="EMBL" id="JAAVNE010000002">
    <property type="protein sequence ID" value="NKC29648.1"/>
    <property type="molecule type" value="Genomic_DNA"/>
</dbReference>
<keyword evidence="2" id="KW-1185">Reference proteome</keyword>
<evidence type="ECO:0000313" key="1">
    <source>
        <dbReference type="EMBL" id="NKC29648.1"/>
    </source>
</evidence>
<comment type="caution">
    <text evidence="1">The sequence shown here is derived from an EMBL/GenBank/DDBJ whole genome shotgun (WGS) entry which is preliminary data.</text>
</comment>
<dbReference type="Proteomes" id="UP000787635">
    <property type="component" value="Unassembled WGS sequence"/>
</dbReference>
<evidence type="ECO:0000313" key="2">
    <source>
        <dbReference type="Proteomes" id="UP000787635"/>
    </source>
</evidence>